<dbReference type="GO" id="GO:0005886">
    <property type="term" value="C:plasma membrane"/>
    <property type="evidence" value="ECO:0007669"/>
    <property type="project" value="TreeGrafter"/>
</dbReference>
<dbReference type="SUPFAM" id="SSF52540">
    <property type="entry name" value="P-loop containing nucleoside triphosphate hydrolases"/>
    <property type="match status" value="1"/>
</dbReference>
<dbReference type="InterPro" id="IPR037219">
    <property type="entry name" value="Peptidase_M41-like"/>
</dbReference>
<dbReference type="KEGG" id="rsu:NHU_04162"/>
<dbReference type="InterPro" id="IPR027417">
    <property type="entry name" value="P-loop_NTPase"/>
</dbReference>
<dbReference type="EMBL" id="AP014800">
    <property type="protein sequence ID" value="BAQ71282.1"/>
    <property type="molecule type" value="Genomic_DNA"/>
</dbReference>
<evidence type="ECO:0000256" key="1">
    <source>
        <dbReference type="SAM" id="MobiDB-lite"/>
    </source>
</evidence>
<dbReference type="Gene3D" id="1.20.58.760">
    <property type="entry name" value="Peptidase M41"/>
    <property type="match status" value="1"/>
</dbReference>
<protein>
    <submittedName>
        <fullName evidence="3">Cell division protein FtsH</fullName>
    </submittedName>
</protein>
<dbReference type="InterPro" id="IPR000642">
    <property type="entry name" value="Peptidase_M41"/>
</dbReference>
<reference evidence="3 4" key="1">
    <citation type="submission" date="2015-02" db="EMBL/GenBank/DDBJ databases">
        <title>Genome sequene of Rhodovulum sulfidophilum DSM 2351.</title>
        <authorList>
            <person name="Nagao N."/>
        </authorList>
    </citation>
    <scope>NUCLEOTIDE SEQUENCE [LARGE SCALE GENOMIC DNA]</scope>
    <source>
        <strain evidence="3 4">DSM 2351</strain>
    </source>
</reference>
<name>A0A0D6B861_RHOSU</name>
<keyword evidence="3" id="KW-0131">Cell cycle</keyword>
<dbReference type="PANTHER" id="PTHR23076:SF97">
    <property type="entry name" value="ATP-DEPENDENT ZINC METALLOPROTEASE YME1L1"/>
    <property type="match status" value="1"/>
</dbReference>
<dbReference type="GO" id="GO:0004176">
    <property type="term" value="F:ATP-dependent peptidase activity"/>
    <property type="evidence" value="ECO:0007669"/>
    <property type="project" value="InterPro"/>
</dbReference>
<dbReference type="InterPro" id="IPR003959">
    <property type="entry name" value="ATPase_AAA_core"/>
</dbReference>
<dbReference type="PATRIC" id="fig|35806.4.peg.4265"/>
<dbReference type="InterPro" id="IPR003593">
    <property type="entry name" value="AAA+_ATPase"/>
</dbReference>
<dbReference type="GO" id="GO:0005524">
    <property type="term" value="F:ATP binding"/>
    <property type="evidence" value="ECO:0007669"/>
    <property type="project" value="InterPro"/>
</dbReference>
<dbReference type="Proteomes" id="UP000064912">
    <property type="component" value="Chromosome"/>
</dbReference>
<feature type="compositionally biased region" description="Basic and acidic residues" evidence="1">
    <location>
        <begin position="766"/>
        <end position="780"/>
    </location>
</feature>
<gene>
    <name evidence="3" type="ORF">NHU_04162</name>
</gene>
<sequence length="780" mass="83659">MTQSSPRSPVQKKNGAKRPDWWAFAQGCIARLRATETDIVDLERRAAAGDTAAVDTAMAYESGDSPKPPSRFAASGMQQSAAEVMERATTAPHLPPEEWDAILAKGGDPFATAADGSTRSAVTLPLPDVILLARLAATFRNTEGWEASLQPGALTIVVGLEPSLSLGKLLTGAMLPEGWSAHSRAPKSASNPVLQLPDRPIMQKELERCLHHPAPILLPVQRPADLPALFSTGETGAQVLTLEKLNADILLFALSVSHSATGRINEESVRAMLPGDESLASLEAGHVAMACRAPTARDVAERIAVLTKAASANEGKRQGSGSAIIDGTTPAHQAVRNIVEDLAAWQAGDLDWSEMSRSLLIHGAPGTGKTHLARQMAEAAGVPLVEGSFATWQAAGHLGHLLAAMIKCFDDAVAKAPSILFIDEIDAAGSRYGGDQHGMSYRTQVVNGFLQQIDRLARSPGVILIAACNQLGRLDPAITRPGRIDQIVRMPLPSIVDIKQILSRVLTDTLPESEIDTLTRASVGKTPAAIDAALRAATADARRQRLPISPDLLRKHLRIDRPNPELLHRIAVHEAGHALVAELLAPGSVVKLSLSDSNGLTERRSTFAQLTVEEIETELLILMSGRAAERLVLGTISGGAGGDTESDLAQATALILQMDRELGLGHNGDGWLGPANMHRLTEEEKQRVRAKLGQAERKAYALLGSKKDILVNISNDLMHRREMNAQALAQWLGDPPSDLTPLLPTHMTTVPVHRERQVHRSRHRPRDRDQNRDPSGRPSG</sequence>
<dbReference type="Pfam" id="PF01434">
    <property type="entry name" value="Peptidase_M41"/>
    <property type="match status" value="1"/>
</dbReference>
<dbReference type="SMART" id="SM00382">
    <property type="entry name" value="AAA"/>
    <property type="match status" value="1"/>
</dbReference>
<dbReference type="GO" id="GO:0006508">
    <property type="term" value="P:proteolysis"/>
    <property type="evidence" value="ECO:0007669"/>
    <property type="project" value="InterPro"/>
</dbReference>
<dbReference type="Pfam" id="PF00004">
    <property type="entry name" value="AAA"/>
    <property type="match status" value="1"/>
</dbReference>
<dbReference type="Gene3D" id="3.40.50.300">
    <property type="entry name" value="P-loop containing nucleotide triphosphate hydrolases"/>
    <property type="match status" value="1"/>
</dbReference>
<evidence type="ECO:0000259" key="2">
    <source>
        <dbReference type="SMART" id="SM00382"/>
    </source>
</evidence>
<dbReference type="CDD" id="cd19481">
    <property type="entry name" value="RecA-like_protease"/>
    <property type="match status" value="1"/>
</dbReference>
<organism evidence="3 4">
    <name type="scientific">Rhodovulum sulfidophilum</name>
    <name type="common">Rhodobacter sulfidophilus</name>
    <dbReference type="NCBI Taxonomy" id="35806"/>
    <lineage>
        <taxon>Bacteria</taxon>
        <taxon>Pseudomonadati</taxon>
        <taxon>Pseudomonadota</taxon>
        <taxon>Alphaproteobacteria</taxon>
        <taxon>Rhodobacterales</taxon>
        <taxon>Paracoccaceae</taxon>
        <taxon>Rhodovulum</taxon>
    </lineage>
</organism>
<feature type="region of interest" description="Disordered" evidence="1">
    <location>
        <begin position="746"/>
        <end position="780"/>
    </location>
</feature>
<feature type="domain" description="AAA+ ATPase" evidence="2">
    <location>
        <begin position="355"/>
        <end position="494"/>
    </location>
</feature>
<dbReference type="GO" id="GO:0030163">
    <property type="term" value="P:protein catabolic process"/>
    <property type="evidence" value="ECO:0007669"/>
    <property type="project" value="TreeGrafter"/>
</dbReference>
<dbReference type="PANTHER" id="PTHR23076">
    <property type="entry name" value="METALLOPROTEASE M41 FTSH"/>
    <property type="match status" value="1"/>
</dbReference>
<evidence type="ECO:0000313" key="4">
    <source>
        <dbReference type="Proteomes" id="UP000064912"/>
    </source>
</evidence>
<dbReference type="GO" id="GO:0051301">
    <property type="term" value="P:cell division"/>
    <property type="evidence" value="ECO:0007669"/>
    <property type="project" value="UniProtKB-KW"/>
</dbReference>
<dbReference type="SUPFAM" id="SSF140990">
    <property type="entry name" value="FtsH protease domain-like"/>
    <property type="match status" value="1"/>
</dbReference>
<evidence type="ECO:0000313" key="3">
    <source>
        <dbReference type="EMBL" id="BAQ71282.1"/>
    </source>
</evidence>
<dbReference type="GO" id="GO:0004222">
    <property type="term" value="F:metalloendopeptidase activity"/>
    <property type="evidence" value="ECO:0007669"/>
    <property type="project" value="InterPro"/>
</dbReference>
<accession>A0A0D6B861</accession>
<dbReference type="GO" id="GO:0016887">
    <property type="term" value="F:ATP hydrolysis activity"/>
    <property type="evidence" value="ECO:0007669"/>
    <property type="project" value="InterPro"/>
</dbReference>
<keyword evidence="3" id="KW-0132">Cell division</keyword>
<proteinExistence type="predicted"/>
<dbReference type="AlphaFoldDB" id="A0A0D6B861"/>
<feature type="compositionally biased region" description="Basic residues" evidence="1">
    <location>
        <begin position="756"/>
        <end position="765"/>
    </location>
</feature>